<evidence type="ECO:0000313" key="3">
    <source>
        <dbReference type="Proteomes" id="UP000244571"/>
    </source>
</evidence>
<name>A0A2R4XJN2_9BURK</name>
<evidence type="ECO:0000313" key="2">
    <source>
        <dbReference type="EMBL" id="AWB33988.1"/>
    </source>
</evidence>
<reference evidence="2 3" key="1">
    <citation type="submission" date="2018-04" db="EMBL/GenBank/DDBJ databases">
        <title>Bordetella sp. HZ20 isolated from seawater.</title>
        <authorList>
            <person name="Sun C."/>
        </authorList>
    </citation>
    <scope>NUCLEOTIDE SEQUENCE [LARGE SCALE GENOMIC DNA]</scope>
    <source>
        <strain evidence="2 3">HZ20</strain>
    </source>
</reference>
<dbReference type="AlphaFoldDB" id="A0A2R4XJN2"/>
<dbReference type="Proteomes" id="UP000244571">
    <property type="component" value="Chromosome"/>
</dbReference>
<sequence length="120" mass="13180">MKKFLLLILLAILPLQASWGVVGIYCQQVEQVCVGIDCDNDKEESSIPAIERQESATQTPKVMDQSDHSCNGQTATTLTSSAQHLVPPSTSDLALRSHEAQLSLPILAERPERPQWLSLI</sequence>
<keyword evidence="3" id="KW-1185">Reference proteome</keyword>
<protein>
    <submittedName>
        <fullName evidence="2">Uncharacterized protein</fullName>
    </submittedName>
</protein>
<dbReference type="EMBL" id="CP028901">
    <property type="protein sequence ID" value="AWB33988.1"/>
    <property type="molecule type" value="Genomic_DNA"/>
</dbReference>
<accession>A0A2R4XJN2</accession>
<feature type="region of interest" description="Disordered" evidence="1">
    <location>
        <begin position="44"/>
        <end position="74"/>
    </location>
</feature>
<organism evidence="2 3">
    <name type="scientific">Orrella marina</name>
    <dbReference type="NCBI Taxonomy" id="2163011"/>
    <lineage>
        <taxon>Bacteria</taxon>
        <taxon>Pseudomonadati</taxon>
        <taxon>Pseudomonadota</taxon>
        <taxon>Betaproteobacteria</taxon>
        <taxon>Burkholderiales</taxon>
        <taxon>Alcaligenaceae</taxon>
        <taxon>Orrella</taxon>
    </lineage>
</organism>
<evidence type="ECO:0000256" key="1">
    <source>
        <dbReference type="SAM" id="MobiDB-lite"/>
    </source>
</evidence>
<dbReference type="KEGG" id="boz:DBV39_09990"/>
<proteinExistence type="predicted"/>
<gene>
    <name evidence="2" type="ORF">DBV39_09990</name>
</gene>